<dbReference type="Proteomes" id="UP000322184">
    <property type="component" value="Unassembled WGS sequence"/>
</dbReference>
<dbReference type="Gene3D" id="1.20.1530.20">
    <property type="match status" value="1"/>
</dbReference>
<keyword evidence="7 8" id="KW-0472">Membrane</keyword>
<dbReference type="RefSeq" id="WP_149615964.1">
    <property type="nucleotide sequence ID" value="NZ_CAWMRL010000075.1"/>
</dbReference>
<proteinExistence type="inferred from homology"/>
<comment type="similarity">
    <text evidence="2">Belongs to the auxin efflux carrier (TC 2.A.69) family.</text>
</comment>
<protein>
    <recommendedName>
        <fullName evidence="11">AEC family transporter</fullName>
    </recommendedName>
</protein>
<evidence type="ECO:0000256" key="5">
    <source>
        <dbReference type="ARBA" id="ARBA00022692"/>
    </source>
</evidence>
<dbReference type="OrthoDB" id="9810457at2"/>
<dbReference type="PANTHER" id="PTHR36838:SF1">
    <property type="entry name" value="SLR1864 PROTEIN"/>
    <property type="match status" value="1"/>
</dbReference>
<dbReference type="PANTHER" id="PTHR36838">
    <property type="entry name" value="AUXIN EFFLUX CARRIER FAMILY PROTEIN"/>
    <property type="match status" value="1"/>
</dbReference>
<dbReference type="EMBL" id="VTUW01000001">
    <property type="protein sequence ID" value="KAA1195786.1"/>
    <property type="molecule type" value="Genomic_DNA"/>
</dbReference>
<feature type="transmembrane region" description="Helical" evidence="8">
    <location>
        <begin position="127"/>
        <end position="147"/>
    </location>
</feature>
<reference evidence="9 10" key="1">
    <citation type="submission" date="2019-09" db="EMBL/GenBank/DDBJ databases">
        <title>Whole genome sequence of Photorhabdus heterorhabditis strain ETL (Enterobacteriales: Enterobacteriaceae) a bacterial symbiont of Heterorhabditis zealandica strain ETL (Rhabditida: Heterorhabditidae).</title>
        <authorList>
            <person name="Lulamba T.E."/>
            <person name="Serepa-Dlamini M.H."/>
        </authorList>
    </citation>
    <scope>NUCLEOTIDE SEQUENCE [LARGE SCALE GENOMIC DNA]</scope>
    <source>
        <strain evidence="9 10">ETL</strain>
    </source>
</reference>
<gene>
    <name evidence="9" type="ORF">F0L16_00685</name>
</gene>
<feature type="transmembrane region" description="Helical" evidence="8">
    <location>
        <begin position="95"/>
        <end position="115"/>
    </location>
</feature>
<keyword evidence="5 8" id="KW-0812">Transmembrane</keyword>
<evidence type="ECO:0000313" key="10">
    <source>
        <dbReference type="Proteomes" id="UP000322184"/>
    </source>
</evidence>
<dbReference type="GO" id="GO:0055085">
    <property type="term" value="P:transmembrane transport"/>
    <property type="evidence" value="ECO:0007669"/>
    <property type="project" value="InterPro"/>
</dbReference>
<keyword evidence="3" id="KW-0813">Transport</keyword>
<evidence type="ECO:0000256" key="8">
    <source>
        <dbReference type="SAM" id="Phobius"/>
    </source>
</evidence>
<evidence type="ECO:0000256" key="2">
    <source>
        <dbReference type="ARBA" id="ARBA00010145"/>
    </source>
</evidence>
<dbReference type="InterPro" id="IPR004776">
    <property type="entry name" value="Mem_transp_PIN-like"/>
</dbReference>
<keyword evidence="6 8" id="KW-1133">Transmembrane helix</keyword>
<feature type="transmembrane region" description="Helical" evidence="8">
    <location>
        <begin position="71"/>
        <end position="89"/>
    </location>
</feature>
<dbReference type="InterPro" id="IPR038770">
    <property type="entry name" value="Na+/solute_symporter_sf"/>
</dbReference>
<evidence type="ECO:0000256" key="7">
    <source>
        <dbReference type="ARBA" id="ARBA00023136"/>
    </source>
</evidence>
<evidence type="ECO:0000256" key="4">
    <source>
        <dbReference type="ARBA" id="ARBA00022475"/>
    </source>
</evidence>
<evidence type="ECO:0000256" key="1">
    <source>
        <dbReference type="ARBA" id="ARBA00004651"/>
    </source>
</evidence>
<evidence type="ECO:0008006" key="11">
    <source>
        <dbReference type="Google" id="ProtNLM"/>
    </source>
</evidence>
<evidence type="ECO:0000256" key="3">
    <source>
        <dbReference type="ARBA" id="ARBA00022448"/>
    </source>
</evidence>
<evidence type="ECO:0000256" key="6">
    <source>
        <dbReference type="ARBA" id="ARBA00022989"/>
    </source>
</evidence>
<comment type="subcellular location">
    <subcellularLocation>
        <location evidence="1">Cell membrane</location>
        <topology evidence="1">Multi-pass membrane protein</topology>
    </subcellularLocation>
</comment>
<dbReference type="AlphaFoldDB" id="A0A5B0X8X2"/>
<dbReference type="Pfam" id="PF03547">
    <property type="entry name" value="Mem_trans"/>
    <property type="match status" value="1"/>
</dbReference>
<organism evidence="9 10">
    <name type="scientific">Photorhabdus heterorhabditis</name>
    <dbReference type="NCBI Taxonomy" id="880156"/>
    <lineage>
        <taxon>Bacteria</taxon>
        <taxon>Pseudomonadati</taxon>
        <taxon>Pseudomonadota</taxon>
        <taxon>Gammaproteobacteria</taxon>
        <taxon>Enterobacterales</taxon>
        <taxon>Morganellaceae</taxon>
        <taxon>Photorhabdus</taxon>
    </lineage>
</organism>
<feature type="transmembrane region" description="Helical" evidence="8">
    <location>
        <begin position="40"/>
        <end position="59"/>
    </location>
</feature>
<evidence type="ECO:0000313" key="9">
    <source>
        <dbReference type="EMBL" id="KAA1195786.1"/>
    </source>
</evidence>
<dbReference type="GO" id="GO:0005886">
    <property type="term" value="C:plasma membrane"/>
    <property type="evidence" value="ECO:0007669"/>
    <property type="project" value="UniProtKB-SubCell"/>
</dbReference>
<keyword evidence="4" id="KW-1003">Cell membrane</keyword>
<sequence>MAKIIKLPIIYAAILGIVLKSSSTTLHPIFVSTLDNFKDAYSILGMMVNGIILSSIYKMKIDWKFSFFTSLWKHLIYPILGLCFFHYIANTPHDVLVVITFMLSTPMADNIAIIANNLNVHPEKAALSVMLSTALTIVTVPLAIVMINQET</sequence>
<name>A0A5B0X8X2_9GAMM</name>
<accession>A0A5B0X8X2</accession>
<comment type="caution">
    <text evidence="9">The sequence shown here is derived from an EMBL/GenBank/DDBJ whole genome shotgun (WGS) entry which is preliminary data.</text>
</comment>